<name>A0A2I0JNK5_PUNGR</name>
<gene>
    <name evidence="1" type="ORF">CRG98_021714</name>
</gene>
<keyword evidence="2" id="KW-1185">Reference proteome</keyword>
<dbReference type="EMBL" id="PGOL01001479">
    <property type="protein sequence ID" value="PKI57875.1"/>
    <property type="molecule type" value="Genomic_DNA"/>
</dbReference>
<accession>A0A2I0JNK5</accession>
<comment type="caution">
    <text evidence="1">The sequence shown here is derived from an EMBL/GenBank/DDBJ whole genome shotgun (WGS) entry which is preliminary data.</text>
</comment>
<evidence type="ECO:0000313" key="1">
    <source>
        <dbReference type="EMBL" id="PKI57875.1"/>
    </source>
</evidence>
<organism evidence="1 2">
    <name type="scientific">Punica granatum</name>
    <name type="common">Pomegranate</name>
    <dbReference type="NCBI Taxonomy" id="22663"/>
    <lineage>
        <taxon>Eukaryota</taxon>
        <taxon>Viridiplantae</taxon>
        <taxon>Streptophyta</taxon>
        <taxon>Embryophyta</taxon>
        <taxon>Tracheophyta</taxon>
        <taxon>Spermatophyta</taxon>
        <taxon>Magnoliopsida</taxon>
        <taxon>eudicotyledons</taxon>
        <taxon>Gunneridae</taxon>
        <taxon>Pentapetalae</taxon>
        <taxon>rosids</taxon>
        <taxon>malvids</taxon>
        <taxon>Myrtales</taxon>
        <taxon>Lythraceae</taxon>
        <taxon>Punica</taxon>
    </lineage>
</organism>
<reference evidence="1 2" key="1">
    <citation type="submission" date="2017-11" db="EMBL/GenBank/DDBJ databases">
        <title>De-novo sequencing of pomegranate (Punica granatum L.) genome.</title>
        <authorList>
            <person name="Akparov Z."/>
            <person name="Amiraslanov A."/>
            <person name="Hajiyeva S."/>
            <person name="Abbasov M."/>
            <person name="Kaur K."/>
            <person name="Hamwieh A."/>
            <person name="Solovyev V."/>
            <person name="Salamov A."/>
            <person name="Braich B."/>
            <person name="Kosarev P."/>
            <person name="Mahmoud A."/>
            <person name="Hajiyev E."/>
            <person name="Babayeva S."/>
            <person name="Izzatullayeva V."/>
            <person name="Mammadov A."/>
            <person name="Mammadov A."/>
            <person name="Sharifova S."/>
            <person name="Ojaghi J."/>
            <person name="Eynullazada K."/>
            <person name="Bayramov B."/>
            <person name="Abdulazimova A."/>
            <person name="Shahmuradov I."/>
        </authorList>
    </citation>
    <scope>NUCLEOTIDE SEQUENCE [LARGE SCALE GENOMIC DNA]</scope>
    <source>
        <strain evidence="2">cv. AG2017</strain>
        <tissue evidence="1">Leaf</tissue>
    </source>
</reference>
<dbReference type="Proteomes" id="UP000233551">
    <property type="component" value="Unassembled WGS sequence"/>
</dbReference>
<protein>
    <submittedName>
        <fullName evidence="1">Uncharacterized protein</fullName>
    </submittedName>
</protein>
<evidence type="ECO:0000313" key="2">
    <source>
        <dbReference type="Proteomes" id="UP000233551"/>
    </source>
</evidence>
<dbReference type="AlphaFoldDB" id="A0A2I0JNK5"/>
<proteinExistence type="predicted"/>
<sequence>MARLAKVVGRNGTHRVGSGGYRNTGWFTGGFGRFWPWQGVARAVGVGWGLRGFLRERGLRERLRVVCGNHAASRKGEPEDFGHTKKPHGPYCKGDGRGFLGGVLGDGAAGHGGEAAAWAVQSEPRVEPWLGVEPRLEGLAWLSCGSHSTERKAEKRLKLD</sequence>